<name>A0A0F9JEM3_9ZZZZ</name>
<feature type="non-terminal residue" evidence="1">
    <location>
        <position position="43"/>
    </location>
</feature>
<comment type="caution">
    <text evidence="1">The sequence shown here is derived from an EMBL/GenBank/DDBJ whole genome shotgun (WGS) entry which is preliminary data.</text>
</comment>
<proteinExistence type="predicted"/>
<evidence type="ECO:0000313" key="1">
    <source>
        <dbReference type="EMBL" id="KKM60741.1"/>
    </source>
</evidence>
<dbReference type="EMBL" id="LAZR01011620">
    <property type="protein sequence ID" value="KKM60741.1"/>
    <property type="molecule type" value="Genomic_DNA"/>
</dbReference>
<protein>
    <submittedName>
        <fullName evidence="1">Uncharacterized protein</fullName>
    </submittedName>
</protein>
<organism evidence="1">
    <name type="scientific">marine sediment metagenome</name>
    <dbReference type="NCBI Taxonomy" id="412755"/>
    <lineage>
        <taxon>unclassified sequences</taxon>
        <taxon>metagenomes</taxon>
        <taxon>ecological metagenomes</taxon>
    </lineage>
</organism>
<gene>
    <name evidence="1" type="ORF">LCGC14_1538710</name>
</gene>
<dbReference type="AlphaFoldDB" id="A0A0F9JEM3"/>
<accession>A0A0F9JEM3</accession>
<sequence length="43" mass="4823">MKILILSKQGDGLGIAQRMQDEGHNVDIWIQDPRYKLSGKGIV</sequence>
<reference evidence="1" key="1">
    <citation type="journal article" date="2015" name="Nature">
        <title>Complex archaea that bridge the gap between prokaryotes and eukaryotes.</title>
        <authorList>
            <person name="Spang A."/>
            <person name="Saw J.H."/>
            <person name="Jorgensen S.L."/>
            <person name="Zaremba-Niedzwiedzka K."/>
            <person name="Martijn J."/>
            <person name="Lind A.E."/>
            <person name="van Eijk R."/>
            <person name="Schleper C."/>
            <person name="Guy L."/>
            <person name="Ettema T.J."/>
        </authorList>
    </citation>
    <scope>NUCLEOTIDE SEQUENCE</scope>
</reference>